<evidence type="ECO:0000256" key="8">
    <source>
        <dbReference type="ARBA" id="ARBA00023125"/>
    </source>
</evidence>
<evidence type="ECO:0000256" key="6">
    <source>
        <dbReference type="ARBA" id="ARBA00022840"/>
    </source>
</evidence>
<keyword evidence="14" id="KW-1185">Reference proteome</keyword>
<dbReference type="SUPFAM" id="SSF52540">
    <property type="entry name" value="P-loop containing nucleoside triphosphate hydrolases"/>
    <property type="match status" value="1"/>
</dbReference>
<keyword evidence="4" id="KW-0479">Metal-binding</keyword>
<dbReference type="Gene3D" id="1.10.8.60">
    <property type="match status" value="1"/>
</dbReference>
<evidence type="ECO:0000256" key="5">
    <source>
        <dbReference type="ARBA" id="ARBA00022741"/>
    </source>
</evidence>
<dbReference type="GO" id="GO:0005664">
    <property type="term" value="C:nuclear origin of replication recognition complex"/>
    <property type="evidence" value="ECO:0007669"/>
    <property type="project" value="TreeGrafter"/>
</dbReference>
<dbReference type="FunFam" id="3.40.50.300:FF:000199">
    <property type="entry name" value="Origin recognition complex subunit 1"/>
    <property type="match status" value="1"/>
</dbReference>
<dbReference type="Pfam" id="PF00004">
    <property type="entry name" value="AAA"/>
    <property type="match status" value="1"/>
</dbReference>
<evidence type="ECO:0000256" key="11">
    <source>
        <dbReference type="SAM" id="MobiDB-lite"/>
    </source>
</evidence>
<dbReference type="InterPro" id="IPR003959">
    <property type="entry name" value="ATPase_AAA_core"/>
</dbReference>
<evidence type="ECO:0000256" key="10">
    <source>
        <dbReference type="RuleBase" id="RU365058"/>
    </source>
</evidence>
<dbReference type="PANTHER" id="PTHR10763">
    <property type="entry name" value="CELL DIVISION CONTROL PROTEIN 6-RELATED"/>
    <property type="match status" value="1"/>
</dbReference>
<keyword evidence="8 10" id="KW-0238">DNA-binding</keyword>
<dbReference type="SMART" id="SM00382">
    <property type="entry name" value="AAA"/>
    <property type="match status" value="1"/>
</dbReference>
<dbReference type="InterPro" id="IPR054425">
    <property type="entry name" value="Cdc6_ORC1-like_ATPase_lid"/>
</dbReference>
<name>A0AAD5YN14_9AGAR</name>
<evidence type="ECO:0000256" key="2">
    <source>
        <dbReference type="ARBA" id="ARBA00008398"/>
    </source>
</evidence>
<comment type="function">
    <text evidence="10">Component of the origin recognition complex (ORC) that binds origins of replication. DNA-binding is ATP-dependent, however specific DNA sequences that define origins of replication have not been identified so far. ORC is required to assemble the pre-replication complex necessary to initiate DNA replication.</text>
</comment>
<evidence type="ECO:0000256" key="3">
    <source>
        <dbReference type="ARBA" id="ARBA00022705"/>
    </source>
</evidence>
<evidence type="ECO:0000313" key="14">
    <source>
        <dbReference type="Proteomes" id="UP001213000"/>
    </source>
</evidence>
<dbReference type="InterPro" id="IPR050311">
    <property type="entry name" value="ORC1/CDC6"/>
</dbReference>
<evidence type="ECO:0000259" key="12">
    <source>
        <dbReference type="SMART" id="SM00382"/>
    </source>
</evidence>
<gene>
    <name evidence="13" type="ORF">NP233_g8542</name>
</gene>
<comment type="similarity">
    <text evidence="2 10">Belongs to the ORC1 family.</text>
</comment>
<sequence length="520" mass="58193">MEPRTPSKKRIRRDASSPRKSTATTPRKRKPVTKPLAQPTPHSKKAAAARRKKKLGVQASPSKKKQKFTIRPRPLTSLDWKKLQVNLGPKDPWLRAMHMLHVGNRPDSLPCRDAEFENVLGCVGDLLEEGSGGCVYISGVPGTGKTATVHSVVTELKRMAEDNETNPFTFVEINGLRLPEPTAAYNLLWEAVSGHDVSRDGHLNISSKESLKALTRYFSSGTGRGPGGHACIVLMDELDQLVTNKQDVVYNFFNWPTLVGSKLVVIAVANTMDLPERVMTGRVRSRLGMIRINFQPYTRPQLETIVRARLKSAKESLDGDDRDVIEDKAVTMASMKVSGISGDARRVLDICRRTIELAQPDKRVATIKDVQEVFRAMQHNPIAAYLQDCSFHERLMLASLVKCMKREGVEEIKWGEVSQNFVFSQKSVLPVWYSQIRHQHLIYMSVIPSDSDPKTRPTANELLMVRDSLSASRAVVVEEGAMVSRKPEDERRVLLNIEQGEVERVLSDVGGNSWRNILCS</sequence>
<comment type="subcellular location">
    <subcellularLocation>
        <location evidence="1 10">Nucleus</location>
    </subcellularLocation>
</comment>
<evidence type="ECO:0000256" key="1">
    <source>
        <dbReference type="ARBA" id="ARBA00004123"/>
    </source>
</evidence>
<evidence type="ECO:0000256" key="4">
    <source>
        <dbReference type="ARBA" id="ARBA00022723"/>
    </source>
</evidence>
<keyword evidence="3 10" id="KW-0235">DNA replication</keyword>
<dbReference type="Proteomes" id="UP001213000">
    <property type="component" value="Unassembled WGS sequence"/>
</dbReference>
<evidence type="ECO:0000256" key="7">
    <source>
        <dbReference type="ARBA" id="ARBA00022842"/>
    </source>
</evidence>
<reference evidence="13" key="1">
    <citation type="submission" date="2022-07" db="EMBL/GenBank/DDBJ databases">
        <title>Genome Sequence of Leucocoprinus birnbaumii.</title>
        <authorList>
            <person name="Buettner E."/>
        </authorList>
    </citation>
    <scope>NUCLEOTIDE SEQUENCE</scope>
    <source>
        <strain evidence="13">VT141</strain>
    </source>
</reference>
<feature type="domain" description="AAA+ ATPase" evidence="12">
    <location>
        <begin position="131"/>
        <end position="293"/>
    </location>
</feature>
<evidence type="ECO:0000313" key="13">
    <source>
        <dbReference type="EMBL" id="KAJ3564052.1"/>
    </source>
</evidence>
<keyword evidence="6 10" id="KW-0067">ATP-binding</keyword>
<dbReference type="GO" id="GO:0005524">
    <property type="term" value="F:ATP binding"/>
    <property type="evidence" value="ECO:0007669"/>
    <property type="project" value="UniProtKB-KW"/>
</dbReference>
<dbReference type="AlphaFoldDB" id="A0AAD5YN14"/>
<dbReference type="Gene3D" id="3.40.50.300">
    <property type="entry name" value="P-loop containing nucleotide triphosphate hydrolases"/>
    <property type="match status" value="1"/>
</dbReference>
<organism evidence="13 14">
    <name type="scientific">Leucocoprinus birnbaumii</name>
    <dbReference type="NCBI Taxonomy" id="56174"/>
    <lineage>
        <taxon>Eukaryota</taxon>
        <taxon>Fungi</taxon>
        <taxon>Dikarya</taxon>
        <taxon>Basidiomycota</taxon>
        <taxon>Agaricomycotina</taxon>
        <taxon>Agaricomycetes</taxon>
        <taxon>Agaricomycetidae</taxon>
        <taxon>Agaricales</taxon>
        <taxon>Agaricineae</taxon>
        <taxon>Agaricaceae</taxon>
        <taxon>Leucocoprinus</taxon>
    </lineage>
</organism>
<protein>
    <recommendedName>
        <fullName evidence="10">Origin recognition complex subunit 1</fullName>
    </recommendedName>
</protein>
<feature type="compositionally biased region" description="Basic residues" evidence="11">
    <location>
        <begin position="1"/>
        <end position="12"/>
    </location>
</feature>
<feature type="region of interest" description="Disordered" evidence="11">
    <location>
        <begin position="1"/>
        <end position="73"/>
    </location>
</feature>
<feature type="compositionally biased region" description="Basic residues" evidence="11">
    <location>
        <begin position="42"/>
        <end position="55"/>
    </location>
</feature>
<dbReference type="CDD" id="cd00009">
    <property type="entry name" value="AAA"/>
    <property type="match status" value="1"/>
</dbReference>
<dbReference type="GO" id="GO:0046872">
    <property type="term" value="F:metal ion binding"/>
    <property type="evidence" value="ECO:0007669"/>
    <property type="project" value="UniProtKB-KW"/>
</dbReference>
<dbReference type="GO" id="GO:0006270">
    <property type="term" value="P:DNA replication initiation"/>
    <property type="evidence" value="ECO:0007669"/>
    <property type="project" value="TreeGrafter"/>
</dbReference>
<keyword evidence="5 10" id="KW-0547">Nucleotide-binding</keyword>
<proteinExistence type="inferred from homology"/>
<dbReference type="GO" id="GO:0033314">
    <property type="term" value="P:mitotic DNA replication checkpoint signaling"/>
    <property type="evidence" value="ECO:0007669"/>
    <property type="project" value="TreeGrafter"/>
</dbReference>
<dbReference type="Pfam" id="PF22606">
    <property type="entry name" value="Cdc6-ORC-like_ATPase_lid"/>
    <property type="match status" value="1"/>
</dbReference>
<dbReference type="GO" id="GO:0016887">
    <property type="term" value="F:ATP hydrolysis activity"/>
    <property type="evidence" value="ECO:0007669"/>
    <property type="project" value="InterPro"/>
</dbReference>
<keyword evidence="7" id="KW-0460">Magnesium</keyword>
<comment type="caution">
    <text evidence="13">The sequence shown here is derived from an EMBL/GenBank/DDBJ whole genome shotgun (WGS) entry which is preliminary data.</text>
</comment>
<evidence type="ECO:0000256" key="9">
    <source>
        <dbReference type="ARBA" id="ARBA00023242"/>
    </source>
</evidence>
<keyword evidence="9 10" id="KW-0539">Nucleus</keyword>
<comment type="subunit">
    <text evidence="10">ORC is composed of six subunits.</text>
</comment>
<dbReference type="InterPro" id="IPR027417">
    <property type="entry name" value="P-loop_NTPase"/>
</dbReference>
<dbReference type="GO" id="GO:0003688">
    <property type="term" value="F:DNA replication origin binding"/>
    <property type="evidence" value="ECO:0007669"/>
    <property type="project" value="TreeGrafter"/>
</dbReference>
<dbReference type="EMBL" id="JANIEX010000699">
    <property type="protein sequence ID" value="KAJ3564052.1"/>
    <property type="molecule type" value="Genomic_DNA"/>
</dbReference>
<dbReference type="PANTHER" id="PTHR10763:SF23">
    <property type="entry name" value="ORIGIN RECOGNITION COMPLEX SUBUNIT 1"/>
    <property type="match status" value="1"/>
</dbReference>
<dbReference type="InterPro" id="IPR003593">
    <property type="entry name" value="AAA+_ATPase"/>
</dbReference>
<accession>A0AAD5YN14</accession>